<evidence type="ECO:0000313" key="2">
    <source>
        <dbReference type="EMBL" id="OVF08550.1"/>
    </source>
</evidence>
<feature type="transmembrane region" description="Helical" evidence="1">
    <location>
        <begin position="60"/>
        <end position="80"/>
    </location>
</feature>
<sequence length="386" mass="42329">MVAEPVQASLSFLRAAYSQASGYVSELFPAPDPNVSAPKTLPPTRPLERFFSWTEQHKRAIWAAAGVGLGVGIGAGAFFYSQTRAPPKRRVPKLANGARRDVVLVVGSPTEPLTRLVALDFEKRGFIVYLTILDDKDARYVNQSTLADDVNYLNLHDSPTDAVLRDFKRWLATPVVPFANAAPHRLRLRAVVFAPHMFFPLGPAESVSPASWARVQRLLAVHFELFSAGLADIVRSHSSRVVAVVPTVVSTLCMPYHAPEAVFQAALKSFYATLAHELGPHGVPVTQVRLGNLNVSRGTPSAAVVDAEVRSWPEEMRDAYGAHFRRAQARAAVGSGRASRSLRDLHHLLFDLVFARSPPRVVYFGTGARAYEWLVCLFPWAASMAL</sequence>
<dbReference type="Pfam" id="PF08643">
    <property type="entry name" value="DUF1776"/>
    <property type="match status" value="1"/>
</dbReference>
<dbReference type="Gene3D" id="3.40.50.720">
    <property type="entry name" value="NAD(P)-binding Rossmann-like Domain"/>
    <property type="match status" value="1"/>
</dbReference>
<dbReference type="AlphaFoldDB" id="A0AA91Q0B1"/>
<keyword evidence="1" id="KW-0812">Transmembrane</keyword>
<comment type="caution">
    <text evidence="2">The sequence shown here is derived from an EMBL/GenBank/DDBJ whole genome shotgun (WGS) entry which is preliminary data.</text>
</comment>
<dbReference type="PANTHER" id="PTHR43313">
    <property type="entry name" value="SHORT-CHAIN DEHYDROGENASE/REDUCTASE FAMILY 9C"/>
    <property type="match status" value="1"/>
</dbReference>
<gene>
    <name evidence="2" type="ORF">A9F13_08g02651</name>
</gene>
<accession>A0AA91Q0B1</accession>
<dbReference type="Proteomes" id="UP000195602">
    <property type="component" value="Unassembled WGS sequence"/>
</dbReference>
<reference evidence="2 3" key="1">
    <citation type="submission" date="2017-04" db="EMBL/GenBank/DDBJ databases">
        <title>Draft genome of the yeast Clavispora lusitaniae type strain CBS 6936.</title>
        <authorList>
            <person name="Durrens P."/>
            <person name="Klopp C."/>
            <person name="Biteau N."/>
            <person name="Fitton-Ouhabi V."/>
            <person name="Dementhon K."/>
            <person name="Accoceberry I."/>
            <person name="Sherman D.J."/>
            <person name="Noel T."/>
        </authorList>
    </citation>
    <scope>NUCLEOTIDE SEQUENCE [LARGE SCALE GENOMIC DNA]</scope>
    <source>
        <strain evidence="2 3">CBS 6936</strain>
    </source>
</reference>
<dbReference type="SUPFAM" id="SSF51735">
    <property type="entry name" value="NAD(P)-binding Rossmann-fold domains"/>
    <property type="match status" value="1"/>
</dbReference>
<proteinExistence type="predicted"/>
<dbReference type="InterPro" id="IPR036291">
    <property type="entry name" value="NAD(P)-bd_dom_sf"/>
</dbReference>
<dbReference type="InterPro" id="IPR013952">
    <property type="entry name" value="DUF1776_fun"/>
</dbReference>
<dbReference type="PANTHER" id="PTHR43313:SF1">
    <property type="entry name" value="3BETA-HYDROXYSTEROID DEHYDROGENASE DHS-16"/>
    <property type="match status" value="1"/>
</dbReference>
<keyword evidence="1" id="KW-1133">Transmembrane helix</keyword>
<keyword evidence="1" id="KW-0472">Membrane</keyword>
<evidence type="ECO:0000313" key="3">
    <source>
        <dbReference type="Proteomes" id="UP000195602"/>
    </source>
</evidence>
<evidence type="ECO:0000256" key="1">
    <source>
        <dbReference type="SAM" id="Phobius"/>
    </source>
</evidence>
<protein>
    <submittedName>
        <fullName evidence="2">Phospho-2-dehydro-3-deoxyheptonate aldolase</fullName>
    </submittedName>
</protein>
<dbReference type="EMBL" id="LYUB02000008">
    <property type="protein sequence ID" value="OVF08550.1"/>
    <property type="molecule type" value="Genomic_DNA"/>
</dbReference>
<name>A0AA91Q0B1_CLALS</name>
<organism evidence="2 3">
    <name type="scientific">Clavispora lusitaniae</name>
    <name type="common">Candida lusitaniae</name>
    <dbReference type="NCBI Taxonomy" id="36911"/>
    <lineage>
        <taxon>Eukaryota</taxon>
        <taxon>Fungi</taxon>
        <taxon>Dikarya</taxon>
        <taxon>Ascomycota</taxon>
        <taxon>Saccharomycotina</taxon>
        <taxon>Pichiomycetes</taxon>
        <taxon>Metschnikowiaceae</taxon>
        <taxon>Clavispora</taxon>
    </lineage>
</organism>
<dbReference type="OMA" id="HDVRRYS"/>
<dbReference type="KEGG" id="clus:A9F13_08g02651"/>